<dbReference type="PANTHER" id="PTHR16557:SF11">
    <property type="entry name" value="ALPHA-KETOGLUTARATE-DEPENDENT DIOXYGENASE ALKB"/>
    <property type="match status" value="1"/>
</dbReference>
<sequence>MMEEAGQCNDAGGDPLKLAFKRYRAMNYAQFRDCAERAAAIKAVRFQVPRPQSSDASLKEFIEVLQYPNGFYCLPNPFLPPARSDAADLPTRLAADAVRRWPGRGRPADAGAIDDDLDCERRRTNLDIEPDRPALLFDDAIKFVDEPDDRLFASSWLYKLRWTTLGAQYNWTARRYRVPQADDAGWEPPQIPGCLADLAAQLCDLTGAWTGRRYAAQAGIVNYYHPGHSMCFHLDTAEPYMAAPLVSLSVGLSAAYLLAGPDRLCPESLAPIPVLLGHGDVIVMTGQSRQFYHSVARVFPGTSGRAAGPDCCCCCDEDRSGAESGAAACSQTEQCRLMRRYLRLTRVNINVRQLLQPGQGWQCLRDWTAGEAEKAE</sequence>
<dbReference type="GO" id="GO:0008198">
    <property type="term" value="F:ferrous iron binding"/>
    <property type="evidence" value="ECO:0007669"/>
    <property type="project" value="TreeGrafter"/>
</dbReference>
<dbReference type="AlphaFoldDB" id="A0A1I8HBJ4"/>
<protein>
    <submittedName>
        <fullName evidence="3">2OG-FeII_Oxy_2 domain-containing protein</fullName>
    </submittedName>
</protein>
<dbReference type="WBParaSite" id="maker-uti_cns_0005226-snap-gene-0.19-mRNA-1">
    <property type="protein sequence ID" value="maker-uti_cns_0005226-snap-gene-0.19-mRNA-1"/>
    <property type="gene ID" value="maker-uti_cns_0005226-snap-gene-0.19"/>
</dbReference>
<evidence type="ECO:0000256" key="1">
    <source>
        <dbReference type="PIRSR" id="PIRSR604574-2"/>
    </source>
</evidence>
<feature type="binding site" evidence="1">
    <location>
        <position position="233"/>
    </location>
    <ligand>
        <name>Fe cation</name>
        <dbReference type="ChEBI" id="CHEBI:24875"/>
        <note>catalytic</note>
    </ligand>
</feature>
<name>A0A1I8HBJ4_9PLAT</name>
<comment type="cofactor">
    <cofactor evidence="1">
        <name>Fe(2+)</name>
        <dbReference type="ChEBI" id="CHEBI:29033"/>
    </cofactor>
    <text evidence="1">Binds 1 Fe(2+) ion per subunit.</text>
</comment>
<keyword evidence="2" id="KW-1185">Reference proteome</keyword>
<dbReference type="InterPro" id="IPR004574">
    <property type="entry name" value="Alkb"/>
</dbReference>
<dbReference type="OrthoDB" id="6614653at2759"/>
<keyword evidence="1" id="KW-0479">Metal-binding</keyword>
<dbReference type="GO" id="GO:0035513">
    <property type="term" value="P:oxidative RNA demethylation"/>
    <property type="evidence" value="ECO:0007669"/>
    <property type="project" value="TreeGrafter"/>
</dbReference>
<proteinExistence type="predicted"/>
<dbReference type="GO" id="GO:0035515">
    <property type="term" value="F:oxidative RNA demethylase activity"/>
    <property type="evidence" value="ECO:0007669"/>
    <property type="project" value="TreeGrafter"/>
</dbReference>
<dbReference type="Pfam" id="PF13532">
    <property type="entry name" value="2OG-FeII_Oxy_2"/>
    <property type="match status" value="1"/>
</dbReference>
<dbReference type="InterPro" id="IPR027450">
    <property type="entry name" value="AlkB-like"/>
</dbReference>
<dbReference type="GO" id="GO:0035516">
    <property type="term" value="F:broad specificity oxidative DNA demethylase activity"/>
    <property type="evidence" value="ECO:0007669"/>
    <property type="project" value="TreeGrafter"/>
</dbReference>
<dbReference type="InterPro" id="IPR037151">
    <property type="entry name" value="AlkB-like_sf"/>
</dbReference>
<accession>A0A1I8HBJ4</accession>
<dbReference type="Gene3D" id="2.60.120.590">
    <property type="entry name" value="Alpha-ketoglutarate-dependent dioxygenase AlkB-like"/>
    <property type="match status" value="1"/>
</dbReference>
<feature type="binding site" evidence="1">
    <location>
        <position position="293"/>
    </location>
    <ligand>
        <name>Fe cation</name>
        <dbReference type="ChEBI" id="CHEBI:24875"/>
        <note>catalytic</note>
    </ligand>
</feature>
<keyword evidence="1" id="KW-0408">Iron</keyword>
<dbReference type="SUPFAM" id="SSF51197">
    <property type="entry name" value="Clavaminate synthase-like"/>
    <property type="match status" value="1"/>
</dbReference>
<feature type="binding site" evidence="1">
    <location>
        <position position="235"/>
    </location>
    <ligand>
        <name>Fe cation</name>
        <dbReference type="ChEBI" id="CHEBI:24875"/>
        <note>catalytic</note>
    </ligand>
</feature>
<dbReference type="Proteomes" id="UP000095280">
    <property type="component" value="Unplaced"/>
</dbReference>
<evidence type="ECO:0000313" key="3">
    <source>
        <dbReference type="WBParaSite" id="maker-uti_cns_0005226-snap-gene-0.19-mRNA-1"/>
    </source>
</evidence>
<evidence type="ECO:0000313" key="2">
    <source>
        <dbReference type="Proteomes" id="UP000095280"/>
    </source>
</evidence>
<organism evidence="2 3">
    <name type="scientific">Macrostomum lignano</name>
    <dbReference type="NCBI Taxonomy" id="282301"/>
    <lineage>
        <taxon>Eukaryota</taxon>
        <taxon>Metazoa</taxon>
        <taxon>Spiralia</taxon>
        <taxon>Lophotrochozoa</taxon>
        <taxon>Platyhelminthes</taxon>
        <taxon>Rhabditophora</taxon>
        <taxon>Macrostomorpha</taxon>
        <taxon>Macrostomida</taxon>
        <taxon>Macrostomidae</taxon>
        <taxon>Macrostomum</taxon>
    </lineage>
</organism>
<dbReference type="PANTHER" id="PTHR16557">
    <property type="entry name" value="ALKYLATED DNA REPAIR PROTEIN ALKB-RELATED"/>
    <property type="match status" value="1"/>
</dbReference>
<dbReference type="GO" id="GO:0005737">
    <property type="term" value="C:cytoplasm"/>
    <property type="evidence" value="ECO:0007669"/>
    <property type="project" value="TreeGrafter"/>
</dbReference>
<dbReference type="STRING" id="282301.A0A1I8HBJ4"/>
<reference evidence="3" key="1">
    <citation type="submission" date="2016-11" db="UniProtKB">
        <authorList>
            <consortium name="WormBaseParasite"/>
        </authorList>
    </citation>
    <scope>IDENTIFICATION</scope>
</reference>